<keyword evidence="3 5" id="KW-0732">Signal</keyword>
<dbReference type="KEGG" id="gxy:GLX_27580"/>
<feature type="binding site" evidence="5">
    <location>
        <begin position="257"/>
        <end position="259"/>
    </location>
    <ligand>
        <name>Mo-molybdopterin</name>
        <dbReference type="ChEBI" id="CHEBI:71302"/>
    </ligand>
</feature>
<feature type="binding site" evidence="5">
    <location>
        <position position="241"/>
    </location>
    <ligand>
        <name>Mo-molybdopterin</name>
        <dbReference type="ChEBI" id="CHEBI:71302"/>
    </ligand>
</feature>
<protein>
    <recommendedName>
        <fullName evidence="5">Protein-methionine-sulfoxide reductase catalytic subunit MsrP</fullName>
        <ecNumber evidence="5">1.8.5.-</ecNumber>
    </recommendedName>
</protein>
<dbReference type="InterPro" id="IPR022867">
    <property type="entry name" value="MsrP"/>
</dbReference>
<dbReference type="EC" id="1.8.5.-" evidence="5"/>
<keyword evidence="4 5" id="KW-0560">Oxidoreductase</keyword>
<dbReference type="GO" id="GO:0046872">
    <property type="term" value="F:metal ion binding"/>
    <property type="evidence" value="ECO:0007669"/>
    <property type="project" value="UniProtKB-KW"/>
</dbReference>
<gene>
    <name evidence="5" type="primary">msrP</name>
    <name evidence="7" type="ordered locus">GLX_27580</name>
</gene>
<comment type="catalytic activity">
    <reaction evidence="5">
        <text>L-methionyl-[protein] + a quinone + H2O = L-methionyl-(S)-S-oxide-[protein] + a quinol</text>
        <dbReference type="Rhea" id="RHEA:51292"/>
        <dbReference type="Rhea" id="RHEA-COMP:12313"/>
        <dbReference type="Rhea" id="RHEA-COMP:12315"/>
        <dbReference type="ChEBI" id="CHEBI:15377"/>
        <dbReference type="ChEBI" id="CHEBI:16044"/>
        <dbReference type="ChEBI" id="CHEBI:24646"/>
        <dbReference type="ChEBI" id="CHEBI:44120"/>
        <dbReference type="ChEBI" id="CHEBI:132124"/>
    </reaction>
</comment>
<comment type="subcellular location">
    <subcellularLocation>
        <location evidence="5">Periplasm</location>
    </subcellularLocation>
    <text evidence="5">Is attached to the inner membrane when interacting with the MsrQ subunit.</text>
</comment>
<comment type="similarity">
    <text evidence="5">Belongs to the MsrP family.</text>
</comment>
<dbReference type="AlphaFoldDB" id="G2I3K3"/>
<dbReference type="Pfam" id="PF00174">
    <property type="entry name" value="Oxidored_molyb"/>
    <property type="match status" value="1"/>
</dbReference>
<dbReference type="GO" id="GO:0016672">
    <property type="term" value="F:oxidoreductase activity, acting on a sulfur group of donors, quinone or similar compound as acceptor"/>
    <property type="evidence" value="ECO:0007669"/>
    <property type="project" value="UniProtKB-UniRule"/>
</dbReference>
<comment type="subunit">
    <text evidence="5">Heterodimer of a catalytic subunit (MsrP) and a heme-binding subunit (MsrQ).</text>
</comment>
<dbReference type="GO" id="GO:0042597">
    <property type="term" value="C:periplasmic space"/>
    <property type="evidence" value="ECO:0007669"/>
    <property type="project" value="UniProtKB-SubCell"/>
</dbReference>
<dbReference type="Proteomes" id="UP000009044">
    <property type="component" value="Chromosome"/>
</dbReference>
<feature type="binding site" evidence="5">
    <location>
        <position position="156"/>
    </location>
    <ligand>
        <name>Mo-molybdopterin</name>
        <dbReference type="ChEBI" id="CHEBI:71302"/>
    </ligand>
    <ligandPart>
        <name>Mo</name>
        <dbReference type="ChEBI" id="CHEBI:28685"/>
    </ligandPart>
</feature>
<feature type="binding site" evidence="5">
    <location>
        <begin position="101"/>
        <end position="102"/>
    </location>
    <ligand>
        <name>Mo-molybdopterin</name>
        <dbReference type="ChEBI" id="CHEBI:71302"/>
    </ligand>
</feature>
<feature type="domain" description="Oxidoreductase molybdopterin-binding" evidence="6">
    <location>
        <begin position="119"/>
        <end position="275"/>
    </location>
</feature>
<dbReference type="InterPro" id="IPR036374">
    <property type="entry name" value="OxRdtase_Mopterin-bd_sf"/>
</dbReference>
<accession>G2I3K3</accession>
<reference evidence="8" key="1">
    <citation type="journal article" date="2011" name="J. Bacteriol.">
        <title>Complete genome sequence of NBRC 3288, a unique cellulose-nonproducing strain of Gluconacetobacter xylinus isolated from vinegar.</title>
        <authorList>
            <person name="Ogino H."/>
            <person name="Azuma Y."/>
            <person name="Hosoyama A."/>
            <person name="Nakazawa H."/>
            <person name="Matsutani M."/>
            <person name="Hasegawa A."/>
            <person name="Otsuyama K."/>
            <person name="Matsushita K."/>
            <person name="Fujita N."/>
            <person name="Shirai M."/>
        </authorList>
    </citation>
    <scope>NUCLEOTIDE SEQUENCE [LARGE SCALE GENOMIC DNA]</scope>
    <source>
        <strain evidence="8">NBRC 3288 / BCRC 11682 / LMG 1693</strain>
    </source>
</reference>
<dbReference type="PANTHER" id="PTHR43032:SF3">
    <property type="entry name" value="PROTEIN-METHIONINE-SULFOXIDE REDUCTASE CATALYTIC SUBUNIT MSRP"/>
    <property type="match status" value="1"/>
</dbReference>
<dbReference type="NCBIfam" id="NF003767">
    <property type="entry name" value="PRK05363.1"/>
    <property type="match status" value="1"/>
</dbReference>
<evidence type="ECO:0000256" key="1">
    <source>
        <dbReference type="ARBA" id="ARBA00022505"/>
    </source>
</evidence>
<organism evidence="7 8">
    <name type="scientific">Komagataeibacter medellinensis (strain NBRC 3288 / BCRC 11682 / LMG 1693 / Kondo 51)</name>
    <name type="common">Gluconacetobacter medellinensis</name>
    <dbReference type="NCBI Taxonomy" id="634177"/>
    <lineage>
        <taxon>Bacteria</taxon>
        <taxon>Pseudomonadati</taxon>
        <taxon>Pseudomonadota</taxon>
        <taxon>Alphaproteobacteria</taxon>
        <taxon>Acetobacterales</taxon>
        <taxon>Acetobacteraceae</taxon>
        <taxon>Komagataeibacter</taxon>
    </lineage>
</organism>
<proteinExistence type="inferred from homology"/>
<dbReference type="Gene3D" id="3.90.420.10">
    <property type="entry name" value="Oxidoreductase, molybdopterin-binding domain"/>
    <property type="match status" value="1"/>
</dbReference>
<comment type="catalytic activity">
    <reaction evidence="5">
        <text>L-methionyl-[protein] + a quinone + H2O = L-methionyl-(R)-S-oxide-[protein] + a quinol</text>
        <dbReference type="Rhea" id="RHEA:51296"/>
        <dbReference type="Rhea" id="RHEA-COMP:12313"/>
        <dbReference type="Rhea" id="RHEA-COMP:12314"/>
        <dbReference type="ChEBI" id="CHEBI:15377"/>
        <dbReference type="ChEBI" id="CHEBI:16044"/>
        <dbReference type="ChEBI" id="CHEBI:24646"/>
        <dbReference type="ChEBI" id="CHEBI:45764"/>
        <dbReference type="ChEBI" id="CHEBI:132124"/>
    </reaction>
</comment>
<dbReference type="STRING" id="634177.GLX_27580"/>
<evidence type="ECO:0000313" key="7">
    <source>
        <dbReference type="EMBL" id="BAK85170.1"/>
    </source>
</evidence>
<evidence type="ECO:0000256" key="2">
    <source>
        <dbReference type="ARBA" id="ARBA00022723"/>
    </source>
</evidence>
<dbReference type="PATRIC" id="fig|634177.7.peg.3071"/>
<dbReference type="GO" id="GO:0043546">
    <property type="term" value="F:molybdopterin cofactor binding"/>
    <property type="evidence" value="ECO:0007669"/>
    <property type="project" value="UniProtKB-UniRule"/>
</dbReference>
<feature type="binding site" evidence="5">
    <location>
        <position position="246"/>
    </location>
    <ligand>
        <name>Mo-molybdopterin</name>
        <dbReference type="ChEBI" id="CHEBI:71302"/>
    </ligand>
</feature>
<keyword evidence="2 5" id="KW-0479">Metal-binding</keyword>
<feature type="binding site" evidence="5">
    <location>
        <position position="191"/>
    </location>
    <ligand>
        <name>Mo-molybdopterin</name>
        <dbReference type="ChEBI" id="CHEBI:71302"/>
    </ligand>
</feature>
<dbReference type="GO" id="GO:0030091">
    <property type="term" value="P:protein repair"/>
    <property type="evidence" value="ECO:0007669"/>
    <property type="project" value="UniProtKB-UniRule"/>
</dbReference>
<evidence type="ECO:0000256" key="4">
    <source>
        <dbReference type="ARBA" id="ARBA00023002"/>
    </source>
</evidence>
<dbReference type="EMBL" id="AP012159">
    <property type="protein sequence ID" value="BAK85170.1"/>
    <property type="molecule type" value="Genomic_DNA"/>
</dbReference>
<dbReference type="eggNOG" id="COG2041">
    <property type="taxonomic scope" value="Bacteria"/>
</dbReference>
<dbReference type="HAMAP" id="MF_01206">
    <property type="entry name" value="MsrP"/>
    <property type="match status" value="1"/>
</dbReference>
<keyword evidence="1 5" id="KW-0500">Molybdenum</keyword>
<dbReference type="SUPFAM" id="SSF56524">
    <property type="entry name" value="Oxidoreductase molybdopterin-binding domain"/>
    <property type="match status" value="1"/>
</dbReference>
<evidence type="ECO:0000259" key="6">
    <source>
        <dbReference type="Pfam" id="PF00174"/>
    </source>
</evidence>
<sequence length="342" mass="37912">MRQGGFQEDGTGSVALGWCSHVPSRRCIMAHTPYPRPSPDEITPRSVWLSRRTLLAGVTMGVASRLVPRARAETLHARPGPFQAAEKPTPLSDVTHYNNFYEFGLDKGDPAALSASFAARPWTLSVEGLVARPRVWDIDQLIAAMPIEERLYRMRCVEAWSMVIPWDGFPLSSLLAQAEPLGSARYVAFESVVRPAQMPGQRGGLDSLGWPYVEGLRLDEAMHPLTLLAVGLYGETLPNQNGAPVRLVVPWKYGFKGIKSITRIRLVEKQPPTTWNQMNADEYGFFANVNPEVDHPRWSQASERVIGAGGFLGGGRKKTLMFNGYGEQVAGLYGTMDLRRNY</sequence>
<evidence type="ECO:0000256" key="3">
    <source>
        <dbReference type="ARBA" id="ARBA00022729"/>
    </source>
</evidence>
<evidence type="ECO:0000256" key="5">
    <source>
        <dbReference type="HAMAP-Rule" id="MF_01206"/>
    </source>
</evidence>
<dbReference type="InterPro" id="IPR000572">
    <property type="entry name" value="OxRdtase_Mopterin-bd_dom"/>
</dbReference>
<feature type="binding site" evidence="5">
    <location>
        <position position="98"/>
    </location>
    <ligand>
        <name>Mo-molybdopterin</name>
        <dbReference type="ChEBI" id="CHEBI:71302"/>
    </ligand>
</feature>
<keyword evidence="5" id="KW-0574">Periplasm</keyword>
<evidence type="ECO:0000313" key="8">
    <source>
        <dbReference type="Proteomes" id="UP000009044"/>
    </source>
</evidence>
<dbReference type="PANTHER" id="PTHR43032">
    <property type="entry name" value="PROTEIN-METHIONINE-SULFOXIDE REDUCTASE"/>
    <property type="match status" value="1"/>
</dbReference>
<dbReference type="HOGENOM" id="CLU_045520_0_0_5"/>
<comment type="function">
    <text evidence="5">Part of the MsrPQ system that repairs oxidized periplasmic proteins containing methionine sulfoxide residues (Met-O), using respiratory chain electrons. Thus protects these proteins from oxidative-stress damage caused by reactive species of oxygen and chlorine generated by the host defense mechanisms. MsrPQ is essential for the maintenance of envelope integrity under bleach stress, rescuing a wide series of structurally unrelated periplasmic proteins from methionine oxidation. The catalytic subunit MsrP is non-stereospecific, being able to reduce both (R-) and (S-) diastereoisomers of methionine sulfoxide.</text>
</comment>
<name>G2I3K3_KOMMN</name>
<comment type="cofactor">
    <cofactor evidence="5">
        <name>Mo-molybdopterin</name>
        <dbReference type="ChEBI" id="CHEBI:71302"/>
    </cofactor>
    <text evidence="5">Binds 1 Mo-molybdopterin (Mo-MPT) cofactor per subunit.</text>
</comment>